<accession>A0A8J3E9R5</accession>
<organism evidence="2 3">
    <name type="scientific">Cysteiniphilum litorale</name>
    <dbReference type="NCBI Taxonomy" id="2056700"/>
    <lineage>
        <taxon>Bacteria</taxon>
        <taxon>Pseudomonadati</taxon>
        <taxon>Pseudomonadota</taxon>
        <taxon>Gammaproteobacteria</taxon>
        <taxon>Thiotrichales</taxon>
        <taxon>Fastidiosibacteraceae</taxon>
        <taxon>Cysteiniphilum</taxon>
    </lineage>
</organism>
<name>A0A8J3E9R5_9GAMM</name>
<reference evidence="2" key="1">
    <citation type="journal article" date="2014" name="Int. J. Syst. Evol. Microbiol.">
        <title>Complete genome sequence of Corynebacterium casei LMG S-19264T (=DSM 44701T), isolated from a smear-ripened cheese.</title>
        <authorList>
            <consortium name="US DOE Joint Genome Institute (JGI-PGF)"/>
            <person name="Walter F."/>
            <person name="Albersmeier A."/>
            <person name="Kalinowski J."/>
            <person name="Ruckert C."/>
        </authorList>
    </citation>
    <scope>NUCLEOTIDE SEQUENCE</scope>
    <source>
        <strain evidence="2">CGMCC 1.15758</strain>
    </source>
</reference>
<feature type="signal peptide" evidence="1">
    <location>
        <begin position="1"/>
        <end position="19"/>
    </location>
</feature>
<dbReference type="OrthoDB" id="5827149at2"/>
<dbReference type="Proteomes" id="UP000636949">
    <property type="component" value="Unassembled WGS sequence"/>
</dbReference>
<evidence type="ECO:0000256" key="1">
    <source>
        <dbReference type="SAM" id="SignalP"/>
    </source>
</evidence>
<proteinExistence type="predicted"/>
<dbReference type="AlphaFoldDB" id="A0A8J3E9R5"/>
<keyword evidence="3" id="KW-1185">Reference proteome</keyword>
<protein>
    <submittedName>
        <fullName evidence="2">Uncharacterized protein</fullName>
    </submittedName>
</protein>
<gene>
    <name evidence="2" type="ORF">GCM10010995_21360</name>
</gene>
<keyword evidence="1" id="KW-0732">Signal</keyword>
<evidence type="ECO:0000313" key="2">
    <source>
        <dbReference type="EMBL" id="GGG03645.1"/>
    </source>
</evidence>
<comment type="caution">
    <text evidence="2">The sequence shown here is derived from an EMBL/GenBank/DDBJ whole genome shotgun (WGS) entry which is preliminary data.</text>
</comment>
<reference evidence="2" key="2">
    <citation type="submission" date="2020-09" db="EMBL/GenBank/DDBJ databases">
        <authorList>
            <person name="Sun Q."/>
            <person name="Zhou Y."/>
        </authorList>
    </citation>
    <scope>NUCLEOTIDE SEQUENCE</scope>
    <source>
        <strain evidence="2">CGMCC 1.15758</strain>
    </source>
</reference>
<feature type="chain" id="PRO_5035327558" evidence="1">
    <location>
        <begin position="20"/>
        <end position="105"/>
    </location>
</feature>
<sequence>MKNIITLALLTASALTAFANTSQDQNQEPVLAKVSTIEVFKGNVDKETPDRTINTYTAPGFEKCAVYLKSGEESAKMLITLSRTGNEEGAKYLLQCEPVHKNTEM</sequence>
<dbReference type="EMBL" id="BMJS01000028">
    <property type="protein sequence ID" value="GGG03645.1"/>
    <property type="molecule type" value="Genomic_DNA"/>
</dbReference>
<evidence type="ECO:0000313" key="3">
    <source>
        <dbReference type="Proteomes" id="UP000636949"/>
    </source>
</evidence>
<dbReference type="RefSeq" id="WP_117003461.1">
    <property type="nucleotide sequence ID" value="NZ_BMJS01000028.1"/>
</dbReference>